<dbReference type="AlphaFoldDB" id="A0A2A5T6J3"/>
<reference evidence="3" key="1">
    <citation type="submission" date="2017-04" db="EMBL/GenBank/DDBJ databases">
        <title>Genome evolution of the luminous symbionts of deep sea anglerfish.</title>
        <authorList>
            <person name="Hendry T.A."/>
        </authorList>
    </citation>
    <scope>NUCLEOTIDE SEQUENCE [LARGE SCALE GENOMIC DNA]</scope>
</reference>
<sequence length="42" mass="4696">MSKNAVAMTAKILVKIIAVFIFMAILMIFRSTQVGRIIKITL</sequence>
<keyword evidence="3" id="KW-1185">Reference proteome</keyword>
<dbReference type="Proteomes" id="UP000219020">
    <property type="component" value="Unassembled WGS sequence"/>
</dbReference>
<comment type="caution">
    <text evidence="2">The sequence shown here is derived from an EMBL/GenBank/DDBJ whole genome shotgun (WGS) entry which is preliminary data.</text>
</comment>
<protein>
    <submittedName>
        <fullName evidence="2">Uncharacterized protein</fullName>
    </submittedName>
</protein>
<evidence type="ECO:0000313" key="3">
    <source>
        <dbReference type="Proteomes" id="UP000219020"/>
    </source>
</evidence>
<organism evidence="2 3">
    <name type="scientific">Candidatus Enterovibrio escicola</name>
    <dbReference type="NCBI Taxonomy" id="1927127"/>
    <lineage>
        <taxon>Bacteria</taxon>
        <taxon>Pseudomonadati</taxon>
        <taxon>Pseudomonadota</taxon>
        <taxon>Gammaproteobacteria</taxon>
        <taxon>Vibrionales</taxon>
        <taxon>Vibrionaceae</taxon>
        <taxon>Enterovibrio</taxon>
    </lineage>
</organism>
<gene>
    <name evidence="2" type="ORF">BTN49_0743</name>
</gene>
<keyword evidence="1" id="KW-0812">Transmembrane</keyword>
<accession>A0A2A5T6J3</accession>
<keyword evidence="1" id="KW-0472">Membrane</keyword>
<feature type="transmembrane region" description="Helical" evidence="1">
    <location>
        <begin position="12"/>
        <end position="29"/>
    </location>
</feature>
<name>A0A2A5T6J3_9GAMM</name>
<dbReference type="EMBL" id="NBYY01000009">
    <property type="protein sequence ID" value="PCS23774.1"/>
    <property type="molecule type" value="Genomic_DNA"/>
</dbReference>
<proteinExistence type="predicted"/>
<evidence type="ECO:0000313" key="2">
    <source>
        <dbReference type="EMBL" id="PCS23774.1"/>
    </source>
</evidence>
<keyword evidence="1" id="KW-1133">Transmembrane helix</keyword>
<evidence type="ECO:0000256" key="1">
    <source>
        <dbReference type="SAM" id="Phobius"/>
    </source>
</evidence>